<dbReference type="Proteomes" id="UP000274922">
    <property type="component" value="Unassembled WGS sequence"/>
</dbReference>
<evidence type="ECO:0000313" key="3">
    <source>
        <dbReference type="Proteomes" id="UP000274922"/>
    </source>
</evidence>
<reference evidence="3" key="1">
    <citation type="journal article" date="2018" name="Nat. Microbiol.">
        <title>Leveraging single-cell genomics to expand the fungal tree of life.</title>
        <authorList>
            <person name="Ahrendt S.R."/>
            <person name="Quandt C.A."/>
            <person name="Ciobanu D."/>
            <person name="Clum A."/>
            <person name="Salamov A."/>
            <person name="Andreopoulos B."/>
            <person name="Cheng J.F."/>
            <person name="Woyke T."/>
            <person name="Pelin A."/>
            <person name="Henrissat B."/>
            <person name="Reynolds N.K."/>
            <person name="Benny G.L."/>
            <person name="Smith M.E."/>
            <person name="James T.Y."/>
            <person name="Grigoriev I.V."/>
        </authorList>
    </citation>
    <scope>NUCLEOTIDE SEQUENCE [LARGE SCALE GENOMIC DNA]</scope>
    <source>
        <strain evidence="3">ATCC 52028</strain>
    </source>
</reference>
<evidence type="ECO:0000313" key="2">
    <source>
        <dbReference type="EMBL" id="RKP01382.1"/>
    </source>
</evidence>
<dbReference type="AlphaFoldDB" id="A0A4P9X829"/>
<keyword evidence="3" id="KW-1185">Reference proteome</keyword>
<feature type="region of interest" description="Disordered" evidence="1">
    <location>
        <begin position="1"/>
        <end position="23"/>
    </location>
</feature>
<feature type="compositionally biased region" description="Gly residues" evidence="1">
    <location>
        <begin position="349"/>
        <end position="359"/>
    </location>
</feature>
<protein>
    <submittedName>
        <fullName evidence="2">Uncharacterized protein</fullName>
    </submittedName>
</protein>
<gene>
    <name evidence="2" type="ORF">CXG81DRAFT_18802</name>
</gene>
<organism evidence="2 3">
    <name type="scientific">Caulochytrium protostelioides</name>
    <dbReference type="NCBI Taxonomy" id="1555241"/>
    <lineage>
        <taxon>Eukaryota</taxon>
        <taxon>Fungi</taxon>
        <taxon>Fungi incertae sedis</taxon>
        <taxon>Chytridiomycota</taxon>
        <taxon>Chytridiomycota incertae sedis</taxon>
        <taxon>Chytridiomycetes</taxon>
        <taxon>Caulochytriales</taxon>
        <taxon>Caulochytriaceae</taxon>
        <taxon>Caulochytrium</taxon>
    </lineage>
</organism>
<evidence type="ECO:0000256" key="1">
    <source>
        <dbReference type="SAM" id="MobiDB-lite"/>
    </source>
</evidence>
<sequence>MPSMAVTRPAPTPSQAPFTPSSKVTALLSQCSLNEFGMPGPRMTPTHPLRHGGAGCGYGTGGMGPSCTPSGGRGGFGGGGFHSGGGGSFGVGMLGSGAGSGRRSTIAPWPPAPSVHGPAPVSPELYANPFRPAPLVASHDNVFLEQDPMMAAMLPDDPICLGPPAAAAAAIAPMQTDASPPPLLPPRAEGMAHDSDEAAPPPSRHRLIHRFHACLSPPAHASAMVAGGSPPPTPRRVDAPPERMVLTAGRSVDPSEPMLLSSDPGLGFGFGFGFGSGSGVLGSQSQQPAAEHAGFGALSQGIDAASASAFTSHPGPSAPAPGWSTARPPQPTSTRRDTTMAVAIPDTGSFGGGSNGGNGWRDAPFDPLSSSPMRARHAFSSHAGGGGFIGGSGGSALVGGLAGSFASAHDTLSFDQAVDTPGRTPSRSREPLSFAKRLEMQGFGGTAAATPMASTTSPSPSLHGANPFAPTPASPAAFLTQRTPLDRDVSNVLAQHPVAGGGGGLVGHRPHHGTPYGRQADAMSPFKKRGAFGKPSLQRYQKGTTSRAGEAKLGSLRVFAVPPAEAARRAALADMIVHVLEDQIVQFGLASRGFMDLYADLAKTSGDDALDEATYVAALARVTQQGRVKETGCRPASTVTFLRSE</sequence>
<feature type="region of interest" description="Disordered" evidence="1">
    <location>
        <begin position="447"/>
        <end position="476"/>
    </location>
</feature>
<proteinExistence type="predicted"/>
<feature type="compositionally biased region" description="Low complexity" evidence="1">
    <location>
        <begin position="447"/>
        <end position="468"/>
    </location>
</feature>
<dbReference type="EMBL" id="ML014174">
    <property type="protein sequence ID" value="RKP01382.1"/>
    <property type="molecule type" value="Genomic_DNA"/>
</dbReference>
<feature type="region of interest" description="Disordered" evidence="1">
    <location>
        <begin position="176"/>
        <end position="202"/>
    </location>
</feature>
<feature type="region of interest" description="Disordered" evidence="1">
    <location>
        <begin position="307"/>
        <end position="372"/>
    </location>
</feature>
<accession>A0A4P9X829</accession>
<feature type="compositionally biased region" description="Polar residues" evidence="1">
    <location>
        <begin position="13"/>
        <end position="23"/>
    </location>
</feature>
<name>A0A4P9X829_9FUNG</name>